<feature type="domain" description="DUF3322" evidence="2">
    <location>
        <begin position="4"/>
        <end position="184"/>
    </location>
</feature>
<dbReference type="RefSeq" id="WP_168037774.1">
    <property type="nucleotide sequence ID" value="NZ_JAATJH010000004.1"/>
</dbReference>
<feature type="domain" description="Wadjet protein JetD C-terminal" evidence="1">
    <location>
        <begin position="210"/>
        <end position="387"/>
    </location>
</feature>
<dbReference type="InterPro" id="IPR024534">
    <property type="entry name" value="JetD_C"/>
</dbReference>
<proteinExistence type="predicted"/>
<dbReference type="Pfam" id="PF09983">
    <property type="entry name" value="JetD_C"/>
    <property type="match status" value="1"/>
</dbReference>
<dbReference type="Proteomes" id="UP000770785">
    <property type="component" value="Unassembled WGS sequence"/>
</dbReference>
<accession>A0ABX0XCT9</accession>
<keyword evidence="4" id="KW-1185">Reference proteome</keyword>
<evidence type="ECO:0008006" key="5">
    <source>
        <dbReference type="Google" id="ProtNLM"/>
    </source>
</evidence>
<gene>
    <name evidence="3" type="ORF">GGR27_002525</name>
</gene>
<evidence type="ECO:0000313" key="4">
    <source>
        <dbReference type="Proteomes" id="UP000770785"/>
    </source>
</evidence>
<evidence type="ECO:0000259" key="2">
    <source>
        <dbReference type="Pfam" id="PF11795"/>
    </source>
</evidence>
<name>A0ABX0XCT9_9BACT</name>
<evidence type="ECO:0000259" key="1">
    <source>
        <dbReference type="Pfam" id="PF09983"/>
    </source>
</evidence>
<protein>
    <recommendedName>
        <fullName evidence="5">Wadjet protein JetD C-terminal domain-containing protein</fullName>
    </recommendedName>
</protein>
<organism evidence="3 4">
    <name type="scientific">Neolewinella antarctica</name>
    <dbReference type="NCBI Taxonomy" id="442734"/>
    <lineage>
        <taxon>Bacteria</taxon>
        <taxon>Pseudomonadati</taxon>
        <taxon>Bacteroidota</taxon>
        <taxon>Saprospiria</taxon>
        <taxon>Saprospirales</taxon>
        <taxon>Lewinellaceae</taxon>
        <taxon>Neolewinella</taxon>
    </lineage>
</organism>
<comment type="caution">
    <text evidence="3">The sequence shown here is derived from an EMBL/GenBank/DDBJ whole genome shotgun (WGS) entry which is preliminary data.</text>
</comment>
<dbReference type="Pfam" id="PF11795">
    <property type="entry name" value="DUF3322"/>
    <property type="match status" value="1"/>
</dbReference>
<evidence type="ECO:0000313" key="3">
    <source>
        <dbReference type="EMBL" id="NJC27012.1"/>
    </source>
</evidence>
<reference evidence="3 4" key="1">
    <citation type="submission" date="2020-03" db="EMBL/GenBank/DDBJ databases">
        <title>Genomic Encyclopedia of Type Strains, Phase IV (KMG-IV): sequencing the most valuable type-strain genomes for metagenomic binning, comparative biology and taxonomic classification.</title>
        <authorList>
            <person name="Goeker M."/>
        </authorList>
    </citation>
    <scope>NUCLEOTIDE SEQUENCE [LARGE SCALE GENOMIC DNA]</scope>
    <source>
        <strain evidence="3 4">DSM 105096</strain>
    </source>
</reference>
<dbReference type="InterPro" id="IPR024537">
    <property type="entry name" value="DUF3322"/>
</dbReference>
<sequence>MISPTEIKTKAEKWWPDVLRAYLSGDTYFPQSIPRIGKAKTPKTWEEFARVRSEQAALSPGDGTRYDLAWREVEARSLGRQRFIDGITISSLRQYLTLMGKNQDYERFVTAAGLLRAELPELAAWLSERVLDVLTYGDVWPELIRVIKYFQNDHLPATYYIRELPVRVPTKFIETHKAVISSLLEATVMLDKPAFVGKGSLVNNFEKRYGLKYAQPLVRLRLLDQSLADEHLSGVNDLSLPLNQFNQLKLPLRRVIIMENKTSYLMSFLTLPGLAGTAAIFGGGFKSGILAGAAWLHKVELLYWGDLDAHGLQIVNRLRGHLPSLRTFLMDRATLDTFAEYQVDATPSKVVELPNLTADELDLYDYLNDDQIRLEQERIPVSAVRAVLAELVAIGGG</sequence>
<dbReference type="EMBL" id="JAATJH010000004">
    <property type="protein sequence ID" value="NJC27012.1"/>
    <property type="molecule type" value="Genomic_DNA"/>
</dbReference>